<dbReference type="EMBL" id="BEYU01000019">
    <property type="protein sequence ID" value="GBG26133.1"/>
    <property type="molecule type" value="Genomic_DNA"/>
</dbReference>
<evidence type="ECO:0000313" key="5">
    <source>
        <dbReference type="EMBL" id="GBG26133.1"/>
    </source>
</evidence>
<dbReference type="Gene3D" id="3.80.10.10">
    <property type="entry name" value="Ribonuclease Inhibitor"/>
    <property type="match status" value="1"/>
</dbReference>
<reference evidence="5 6" key="1">
    <citation type="submission" date="2017-12" db="EMBL/GenBank/DDBJ databases">
        <title>Sequencing, de novo assembly and annotation of complete genome of a new Thraustochytrid species, strain FCC1311.</title>
        <authorList>
            <person name="Sedici K."/>
            <person name="Godart F."/>
            <person name="Aiese Cigliano R."/>
            <person name="Sanseverino W."/>
            <person name="Barakat M."/>
            <person name="Ortet P."/>
            <person name="Marechal E."/>
            <person name="Cagnac O."/>
            <person name="Amato A."/>
        </authorList>
    </citation>
    <scope>NUCLEOTIDE SEQUENCE [LARGE SCALE GENOMIC DNA]</scope>
</reference>
<dbReference type="InterPro" id="IPR036612">
    <property type="entry name" value="KH_dom_type_1_sf"/>
</dbReference>
<name>A0A2R5GC23_9STRA</name>
<feature type="domain" description="K Homology" evidence="4">
    <location>
        <begin position="751"/>
        <end position="824"/>
    </location>
</feature>
<proteinExistence type="predicted"/>
<feature type="region of interest" description="Disordered" evidence="3">
    <location>
        <begin position="569"/>
        <end position="588"/>
    </location>
</feature>
<dbReference type="SMART" id="SM00368">
    <property type="entry name" value="LRR_RI"/>
    <property type="match status" value="5"/>
</dbReference>
<evidence type="ECO:0000256" key="3">
    <source>
        <dbReference type="SAM" id="MobiDB-lite"/>
    </source>
</evidence>
<dbReference type="GO" id="GO:0003723">
    <property type="term" value="F:RNA binding"/>
    <property type="evidence" value="ECO:0007669"/>
    <property type="project" value="UniProtKB-UniRule"/>
</dbReference>
<dbReference type="PROSITE" id="PS50084">
    <property type="entry name" value="KH_TYPE_1"/>
    <property type="match status" value="3"/>
</dbReference>
<feature type="domain" description="K Homology" evidence="4">
    <location>
        <begin position="963"/>
        <end position="1042"/>
    </location>
</feature>
<dbReference type="PANTHER" id="PTHR10288">
    <property type="entry name" value="KH DOMAIN CONTAINING RNA BINDING PROTEIN"/>
    <property type="match status" value="1"/>
</dbReference>
<comment type="caution">
    <text evidence="5">The sequence shown here is derived from an EMBL/GenBank/DDBJ whole genome shotgun (WGS) entry which is preliminary data.</text>
</comment>
<sequence length="1052" mass="112678">MHALPFQDDLGAQGKPKIEVARIDRVSMASSGLPTVLGTVTLANLVEQDVHDWLNGDRATTPMLQPHPPLQTEADAADKRAVQGGMSALDADDSDGSRGISSMTQLEETLESLKFARPRKSVFLEILQSPRRLDDLSERANEYVVSQIEIIKSVQQAGMYPEPVAVFKEDTDRDEAKLDLSHRGLGDDKLVAATKVAVRGRNLAMLDLSENRLSDNGGASIFGSIASETDPEAVKIAKPLTLVLARNALSARSCDALASLLRSSSHRICELNLSRNKLNSRCMAALSAALAEDSTLKRLDVSYNPLGPAGVSQLASALVRNETLRVLSVAWTQAGAIGALAMLRAIHRNDKLDLESLDLSRNAIGRALSSDLLNLPAATPGDVVGTLCKLLETVSQGNGAHSSTATLKSSSSNAMLRCPMTEFKIADSCKPTDSSDDDLLDPTLTNKVDHIAAAAMRLGENLFDMAEFVVNRVCPPGEVAFFFTVDGVPTVSDLEQQTPWPLVDAHDRVNPPRRSDEKDFIVNVATIEARQTLARIDLGNRRDPLDVDASFRVAHSPSTWALEAEIQSMPEDGPSGSRSSNGRGSGGGGAVWGLSLPGTFVQSDDFGEALDFIMRCKDNDGAAAESFLRGTLRLLRQRLNLDDEDAEDEENGNREFDAFIGDDSDDKQTTLVLLVPGQSHIIGHLIGKSGSEITKLEAEANVSIRVESKSKMPLGSSERRIFIVGSVANSVYTQQRITQRIHEKLREEGVKQELIKIVIPHESVPHLIGKGGSSIKRLQELSHARIQVEQETSVVPGTIGRSVTIQGTQYERSLAQYLVSRQMTENRSTPKDWQGGLPQVQPQHQLGGPFPLRGSGNLILEDLVPGVPPIPGLNPPSAPGSQSIGSGANGYYTGSQGVGLGGSGGDSDSVSSQGYVDPDLGWNSSKIEEVASQAGMGTSGMRSSLGAATHMEGGTGGEAYHSTAQQYERLVPNGAVAHLIGRNGSVISDIQKKSGTRISFSKNPGPRAAEVGMGMGHYQKVTIIGTPYAIQLAQSIISKKIIEHVGEDFERL</sequence>
<dbReference type="CDD" id="cd00105">
    <property type="entry name" value="KH-I"/>
    <property type="match status" value="1"/>
</dbReference>
<dbReference type="Gene3D" id="3.30.1370.10">
    <property type="entry name" value="K Homology domain, type 1"/>
    <property type="match status" value="3"/>
</dbReference>
<gene>
    <name evidence="5" type="ORF">FCC1311_023532</name>
</gene>
<evidence type="ECO:0000259" key="4">
    <source>
        <dbReference type="SMART" id="SM00322"/>
    </source>
</evidence>
<keyword evidence="2" id="KW-0694">RNA-binding</keyword>
<feature type="domain" description="K Homology" evidence="4">
    <location>
        <begin position="667"/>
        <end position="742"/>
    </location>
</feature>
<evidence type="ECO:0000313" key="6">
    <source>
        <dbReference type="Proteomes" id="UP000241890"/>
    </source>
</evidence>
<evidence type="ECO:0000256" key="1">
    <source>
        <dbReference type="ARBA" id="ARBA00022737"/>
    </source>
</evidence>
<dbReference type="InterPro" id="IPR004088">
    <property type="entry name" value="KH_dom_type_1"/>
</dbReference>
<feature type="region of interest" description="Disordered" evidence="3">
    <location>
        <begin position="934"/>
        <end position="959"/>
    </location>
</feature>
<dbReference type="Proteomes" id="UP000241890">
    <property type="component" value="Unassembled WGS sequence"/>
</dbReference>
<keyword evidence="6" id="KW-1185">Reference proteome</keyword>
<dbReference type="InParanoid" id="A0A2R5GC23"/>
<feature type="compositionally biased region" description="Low complexity" evidence="3">
    <location>
        <begin position="573"/>
        <end position="582"/>
    </location>
</feature>
<accession>A0A2R5GC23</accession>
<dbReference type="Pfam" id="PF00013">
    <property type="entry name" value="KH_1"/>
    <property type="match status" value="3"/>
</dbReference>
<dbReference type="OrthoDB" id="199793at2759"/>
<dbReference type="Pfam" id="PF13516">
    <property type="entry name" value="LRR_6"/>
    <property type="match status" value="1"/>
</dbReference>
<protein>
    <submittedName>
        <fullName evidence="5">RNA-binding protein Nova-2</fullName>
    </submittedName>
</protein>
<dbReference type="InterPro" id="IPR001611">
    <property type="entry name" value="Leu-rich_rpt"/>
</dbReference>
<keyword evidence="1" id="KW-0677">Repeat</keyword>
<dbReference type="SMART" id="SM00322">
    <property type="entry name" value="KH"/>
    <property type="match status" value="3"/>
</dbReference>
<dbReference type="SUPFAM" id="SSF52047">
    <property type="entry name" value="RNI-like"/>
    <property type="match status" value="1"/>
</dbReference>
<dbReference type="AlphaFoldDB" id="A0A2R5GC23"/>
<evidence type="ECO:0000256" key="2">
    <source>
        <dbReference type="PROSITE-ProRule" id="PRU00117"/>
    </source>
</evidence>
<dbReference type="InterPro" id="IPR004087">
    <property type="entry name" value="KH_dom"/>
</dbReference>
<organism evidence="5 6">
    <name type="scientific">Hondaea fermentalgiana</name>
    <dbReference type="NCBI Taxonomy" id="2315210"/>
    <lineage>
        <taxon>Eukaryota</taxon>
        <taxon>Sar</taxon>
        <taxon>Stramenopiles</taxon>
        <taxon>Bigyra</taxon>
        <taxon>Labyrinthulomycetes</taxon>
        <taxon>Thraustochytrida</taxon>
        <taxon>Thraustochytriidae</taxon>
        <taxon>Hondaea</taxon>
    </lineage>
</organism>
<dbReference type="SUPFAM" id="SSF54791">
    <property type="entry name" value="Eukaryotic type KH-domain (KH-domain type I)"/>
    <property type="match status" value="3"/>
</dbReference>
<dbReference type="InterPro" id="IPR032675">
    <property type="entry name" value="LRR_dom_sf"/>
</dbReference>